<comment type="similarity">
    <text evidence="18">Belongs to the NnrE/AIBP family.</text>
</comment>
<sequence length="455" mass="46070">MTARPILTAAEMRDAERRSGQPERDMVERAGLALATAIARFTGPLRTLVVAGPGNNGADGMVAARHLAAAGWDVAVAVAGQSRPGSVAAELRADWPGHLADPAAAAPATLVVDALFGTGFARPLDDALMAAVLPLWSAARLRVAADLPSGVDADTGAVLSDLPAAHLTIAFGALKPAHRLQPAAGRCGRVAVADIGVEVGSTLTELPRPRVHPPTAQSHKYSRGMVAVVAGAMPGAAALAASAAARAGAGYVLQLMAGGALDTHPHAIMRRIVSADAVAEQLDDDRIGAVLVGPGLGRDADARRRLDAALLSGKPLVIDGDALALLTPSRLSRHPGSILTPHDGEFRRLFGDLPGSKVDRARAAAARTGCTLLLKGADSVVADPDGRAAILPPASPWLATAGTGDVLAGIVAARRAAGDTPFDAAAAGAWLHADAADRVGPGLIADDLLTHLGPR</sequence>
<comment type="catalytic activity">
    <reaction evidence="2 18 19">
        <text>(6R)-NADPHX = (6S)-NADPHX</text>
        <dbReference type="Rhea" id="RHEA:32227"/>
        <dbReference type="ChEBI" id="CHEBI:64076"/>
        <dbReference type="ChEBI" id="CHEBI:64077"/>
        <dbReference type="EC" id="5.1.99.6"/>
    </reaction>
</comment>
<comment type="cofactor">
    <cofactor evidence="18 19">
        <name>K(+)</name>
        <dbReference type="ChEBI" id="CHEBI:29103"/>
    </cofactor>
    <text evidence="18 19">Binds 1 potassium ion per subunit.</text>
</comment>
<feature type="binding site" evidence="18">
    <location>
        <position position="113"/>
    </location>
    <ligand>
        <name>K(+)</name>
        <dbReference type="ChEBI" id="CHEBI:29103"/>
    </ligand>
</feature>
<comment type="similarity">
    <text evidence="3 19">In the N-terminal section; belongs to the NnrE/AIBP family.</text>
</comment>
<feature type="binding site" evidence="18">
    <location>
        <begin position="117"/>
        <end position="123"/>
    </location>
    <ligand>
        <name>(6S)-NADPHX</name>
        <dbReference type="ChEBI" id="CHEBI:64076"/>
    </ligand>
</feature>
<keyword evidence="8 17" id="KW-0521">NADP</keyword>
<dbReference type="PROSITE" id="PS01049">
    <property type="entry name" value="YJEF_C_1"/>
    <property type="match status" value="1"/>
</dbReference>
<evidence type="ECO:0000259" key="21">
    <source>
        <dbReference type="PROSITE" id="PS51385"/>
    </source>
</evidence>
<evidence type="ECO:0000256" key="10">
    <source>
        <dbReference type="ARBA" id="ARBA00023027"/>
    </source>
</evidence>
<dbReference type="InterPro" id="IPR030677">
    <property type="entry name" value="Nnr"/>
</dbReference>
<feature type="binding site" evidence="18">
    <location>
        <position position="149"/>
    </location>
    <ligand>
        <name>K(+)</name>
        <dbReference type="ChEBI" id="CHEBI:29103"/>
    </ligand>
</feature>
<dbReference type="EC" id="4.2.1.136" evidence="19"/>
<dbReference type="Gene3D" id="3.40.1190.20">
    <property type="match status" value="1"/>
</dbReference>
<dbReference type="InterPro" id="IPR017953">
    <property type="entry name" value="Carbohydrate_kinase_pred_CS"/>
</dbReference>
<dbReference type="PANTHER" id="PTHR12592">
    <property type="entry name" value="ATP-DEPENDENT (S)-NAD(P)H-HYDRATE DEHYDRATASE FAMILY MEMBER"/>
    <property type="match status" value="1"/>
</dbReference>
<keyword evidence="5 18" id="KW-0479">Metal-binding</keyword>
<dbReference type="PIRSF" id="PIRSF017184">
    <property type="entry name" value="Nnr"/>
    <property type="match status" value="1"/>
</dbReference>
<dbReference type="SUPFAM" id="SSF64153">
    <property type="entry name" value="YjeF N-terminal domain-like"/>
    <property type="match status" value="1"/>
</dbReference>
<comment type="catalytic activity">
    <reaction evidence="16 17 19">
        <text>(6S)-NADPHX + ADP = AMP + phosphate + NADPH + H(+)</text>
        <dbReference type="Rhea" id="RHEA:32235"/>
        <dbReference type="ChEBI" id="CHEBI:15378"/>
        <dbReference type="ChEBI" id="CHEBI:43474"/>
        <dbReference type="ChEBI" id="CHEBI:57783"/>
        <dbReference type="ChEBI" id="CHEBI:64076"/>
        <dbReference type="ChEBI" id="CHEBI:456215"/>
        <dbReference type="ChEBI" id="CHEBI:456216"/>
        <dbReference type="EC" id="4.2.1.136"/>
    </reaction>
</comment>
<dbReference type="InterPro" id="IPR000631">
    <property type="entry name" value="CARKD"/>
</dbReference>
<dbReference type="HAMAP" id="MF_01965">
    <property type="entry name" value="NADHX_dehydratase"/>
    <property type="match status" value="1"/>
</dbReference>
<evidence type="ECO:0000256" key="13">
    <source>
        <dbReference type="ARBA" id="ARBA00023268"/>
    </source>
</evidence>
<dbReference type="PANTHER" id="PTHR12592:SF0">
    <property type="entry name" value="ATP-DEPENDENT (S)-NAD(P)H-HYDRATE DEHYDRATASE"/>
    <property type="match status" value="1"/>
</dbReference>
<dbReference type="Proteomes" id="UP000734218">
    <property type="component" value="Unassembled WGS sequence"/>
</dbReference>
<evidence type="ECO:0000256" key="1">
    <source>
        <dbReference type="ARBA" id="ARBA00000013"/>
    </source>
</evidence>
<dbReference type="CDD" id="cd01171">
    <property type="entry name" value="YXKO-related"/>
    <property type="match status" value="1"/>
</dbReference>
<comment type="function">
    <text evidence="17">Catalyzes the dehydration of the S-form of NAD(P)HX at the expense of ADP, which is converted to AMP. Together with NAD(P)HX epimerase, which catalyzes the epimerization of the S- and R-forms, the enzyme allows the repair of both epimers of NAD(P)HX, a damaged form of NAD(P)H that is a result of enzymatic or heat-dependent hydration.</text>
</comment>
<comment type="caution">
    <text evidence="22">The sequence shown here is derived from an EMBL/GenBank/DDBJ whole genome shotgun (WGS) entry which is preliminary data.</text>
</comment>
<evidence type="ECO:0000256" key="11">
    <source>
        <dbReference type="ARBA" id="ARBA00023235"/>
    </source>
</evidence>
<feature type="binding site" evidence="17">
    <location>
        <position position="236"/>
    </location>
    <ligand>
        <name>(6S)-NADPHX</name>
        <dbReference type="ChEBI" id="CHEBI:64076"/>
    </ligand>
</feature>
<dbReference type="Pfam" id="PF01256">
    <property type="entry name" value="Carb_kinase"/>
    <property type="match status" value="1"/>
</dbReference>
<dbReference type="NCBIfam" id="TIGR00196">
    <property type="entry name" value="yjeF_cterm"/>
    <property type="match status" value="1"/>
</dbReference>
<comment type="function">
    <text evidence="14 19">Bifunctional enzyme that catalyzes the epimerization of the S- and R-forms of NAD(P)HX and the dehydration of the S-form of NAD(P)HX at the expense of ADP, which is converted to AMP. This allows the repair of both epimers of NAD(P)HX, a damaged form of NAD(P)H that is a result of enzymatic or heat-dependent hydration.</text>
</comment>
<gene>
    <name evidence="18" type="primary">nnrE</name>
    <name evidence="17" type="synonym">nnrD</name>
    <name evidence="22" type="ORF">GGR88_001116</name>
</gene>
<protein>
    <recommendedName>
        <fullName evidence="19">Bifunctional NAD(P)H-hydrate repair enzyme</fullName>
    </recommendedName>
    <alternativeName>
        <fullName evidence="19">Nicotinamide nucleotide repair protein</fullName>
    </alternativeName>
    <domain>
        <recommendedName>
            <fullName evidence="19">ADP-dependent (S)-NAD(P)H-hydrate dehydratase</fullName>
            <ecNumber evidence="19">4.2.1.136</ecNumber>
        </recommendedName>
        <alternativeName>
            <fullName evidence="19">ADP-dependent NAD(P)HX dehydratase</fullName>
        </alternativeName>
    </domain>
    <domain>
        <recommendedName>
            <fullName evidence="19">NAD(P)H-hydrate epimerase</fullName>
            <ecNumber evidence="19">5.1.99.6</ecNumber>
        </recommendedName>
    </domain>
</protein>
<feature type="binding site" evidence="17">
    <location>
        <position position="342"/>
    </location>
    <ligand>
        <name>(6S)-NADPHX</name>
        <dbReference type="ChEBI" id="CHEBI:64076"/>
    </ligand>
</feature>
<evidence type="ECO:0000256" key="14">
    <source>
        <dbReference type="ARBA" id="ARBA00025153"/>
    </source>
</evidence>
<comment type="subunit">
    <text evidence="17">Homotetramer.</text>
</comment>
<feature type="binding site" evidence="18">
    <location>
        <begin position="55"/>
        <end position="59"/>
    </location>
    <ligand>
        <name>(6S)-NADPHX</name>
        <dbReference type="ChEBI" id="CHEBI:64076"/>
    </ligand>
</feature>
<keyword evidence="6 17" id="KW-0547">Nucleotide-binding</keyword>
<keyword evidence="11 18" id="KW-0413">Isomerase</keyword>
<dbReference type="Pfam" id="PF03853">
    <property type="entry name" value="YjeF_N"/>
    <property type="match status" value="1"/>
</dbReference>
<feature type="binding site" evidence="17">
    <location>
        <position position="404"/>
    </location>
    <ligand>
        <name>AMP</name>
        <dbReference type="ChEBI" id="CHEBI:456215"/>
    </ligand>
</feature>
<comment type="catalytic activity">
    <reaction evidence="1 18 19">
        <text>(6R)-NADHX = (6S)-NADHX</text>
        <dbReference type="Rhea" id="RHEA:32215"/>
        <dbReference type="ChEBI" id="CHEBI:64074"/>
        <dbReference type="ChEBI" id="CHEBI:64075"/>
        <dbReference type="EC" id="5.1.99.6"/>
    </reaction>
</comment>
<feature type="binding site" evidence="17">
    <location>
        <position position="295"/>
    </location>
    <ligand>
        <name>(6S)-NADPHX</name>
        <dbReference type="ChEBI" id="CHEBI:64076"/>
    </ligand>
</feature>
<organism evidence="22 23">
    <name type="scientific">Sphingomonas jejuensis</name>
    <dbReference type="NCBI Taxonomy" id="904715"/>
    <lineage>
        <taxon>Bacteria</taxon>
        <taxon>Pseudomonadati</taxon>
        <taxon>Pseudomonadota</taxon>
        <taxon>Alphaproteobacteria</taxon>
        <taxon>Sphingomonadales</taxon>
        <taxon>Sphingomonadaceae</taxon>
        <taxon>Sphingomonas</taxon>
    </lineage>
</organism>
<dbReference type="InterPro" id="IPR029056">
    <property type="entry name" value="Ribokinase-like"/>
</dbReference>
<feature type="binding site" evidence="17">
    <location>
        <begin position="375"/>
        <end position="379"/>
    </location>
    <ligand>
        <name>AMP</name>
        <dbReference type="ChEBI" id="CHEBI:456215"/>
    </ligand>
</feature>
<evidence type="ECO:0000313" key="22">
    <source>
        <dbReference type="EMBL" id="NJC33642.1"/>
    </source>
</evidence>
<dbReference type="EMBL" id="JAATJE010000001">
    <property type="protein sequence ID" value="NJC33642.1"/>
    <property type="molecule type" value="Genomic_DNA"/>
</dbReference>
<keyword evidence="12 17" id="KW-0456">Lyase</keyword>
<accession>A0ABX0XJW9</accession>
<comment type="catalytic activity">
    <reaction evidence="15 17 19">
        <text>(6S)-NADHX + ADP = AMP + phosphate + NADH + H(+)</text>
        <dbReference type="Rhea" id="RHEA:32223"/>
        <dbReference type="ChEBI" id="CHEBI:15378"/>
        <dbReference type="ChEBI" id="CHEBI:43474"/>
        <dbReference type="ChEBI" id="CHEBI:57945"/>
        <dbReference type="ChEBI" id="CHEBI:64074"/>
        <dbReference type="ChEBI" id="CHEBI:456215"/>
        <dbReference type="ChEBI" id="CHEBI:456216"/>
        <dbReference type="EC" id="4.2.1.136"/>
    </reaction>
</comment>
<evidence type="ECO:0000256" key="12">
    <source>
        <dbReference type="ARBA" id="ARBA00023239"/>
    </source>
</evidence>
<name>A0ABX0XJW9_9SPHN</name>
<proteinExistence type="inferred from homology"/>
<evidence type="ECO:0000256" key="16">
    <source>
        <dbReference type="ARBA" id="ARBA00049209"/>
    </source>
</evidence>
<dbReference type="PROSITE" id="PS51385">
    <property type="entry name" value="YJEF_N"/>
    <property type="match status" value="1"/>
</dbReference>
<dbReference type="PROSITE" id="PS01050">
    <property type="entry name" value="YJEF_C_2"/>
    <property type="match status" value="1"/>
</dbReference>
<evidence type="ECO:0000256" key="8">
    <source>
        <dbReference type="ARBA" id="ARBA00022857"/>
    </source>
</evidence>
<reference evidence="22 23" key="1">
    <citation type="submission" date="2020-03" db="EMBL/GenBank/DDBJ databases">
        <title>Genomic Encyclopedia of Type Strains, Phase IV (KMG-IV): sequencing the most valuable type-strain genomes for metagenomic binning, comparative biology and taxonomic classification.</title>
        <authorList>
            <person name="Goeker M."/>
        </authorList>
    </citation>
    <scope>NUCLEOTIDE SEQUENCE [LARGE SCALE GENOMIC DNA]</scope>
    <source>
        <strain evidence="22 23">DSM 27651</strain>
    </source>
</reference>
<evidence type="ECO:0000256" key="6">
    <source>
        <dbReference type="ARBA" id="ARBA00022741"/>
    </source>
</evidence>
<dbReference type="Gene3D" id="3.40.50.10260">
    <property type="entry name" value="YjeF N-terminal domain"/>
    <property type="match status" value="1"/>
</dbReference>
<comment type="function">
    <text evidence="18">Catalyzes the epimerization of the S- and R-forms of NAD(P)HX, a damaged form of NAD(P)H that is a result of enzymatic or heat-dependent hydration. This is a prerequisite for the S-specific NAD(P)H-hydrate dehydratase to allow the repair of both epimers of NAD(P)HX.</text>
</comment>
<dbReference type="EC" id="5.1.99.6" evidence="19"/>
<dbReference type="RefSeq" id="WP_342449726.1">
    <property type="nucleotide sequence ID" value="NZ_JAATJE010000001.1"/>
</dbReference>
<comment type="similarity">
    <text evidence="17">Belongs to the NnrD/CARKD family.</text>
</comment>
<dbReference type="HAMAP" id="MF_01966">
    <property type="entry name" value="NADHX_epimerase"/>
    <property type="match status" value="1"/>
</dbReference>
<evidence type="ECO:0000256" key="4">
    <source>
        <dbReference type="ARBA" id="ARBA00009524"/>
    </source>
</evidence>
<comment type="similarity">
    <text evidence="4 19">In the C-terminal section; belongs to the NnrD/CARKD family.</text>
</comment>
<keyword evidence="9 18" id="KW-0630">Potassium</keyword>
<dbReference type="NCBIfam" id="TIGR00197">
    <property type="entry name" value="yjeF_nterm"/>
    <property type="match status" value="1"/>
</dbReference>
<keyword evidence="7 17" id="KW-0067">ATP-binding</keyword>
<dbReference type="SUPFAM" id="SSF53613">
    <property type="entry name" value="Ribokinase-like"/>
    <property type="match status" value="1"/>
</dbReference>
<evidence type="ECO:0000256" key="2">
    <source>
        <dbReference type="ARBA" id="ARBA00000909"/>
    </source>
</evidence>
<evidence type="ECO:0000256" key="18">
    <source>
        <dbReference type="HAMAP-Rule" id="MF_01966"/>
    </source>
</evidence>
<comment type="caution">
    <text evidence="18">Lacks conserved residue(s) required for the propagation of feature annotation.</text>
</comment>
<feature type="domain" description="YjeF C-terminal" evidence="20">
    <location>
        <begin position="203"/>
        <end position="455"/>
    </location>
</feature>
<keyword evidence="23" id="KW-1185">Reference proteome</keyword>
<keyword evidence="13" id="KW-0511">Multifunctional enzyme</keyword>
<keyword evidence="10 17" id="KW-0520">NAD</keyword>
<evidence type="ECO:0000256" key="15">
    <source>
        <dbReference type="ARBA" id="ARBA00048238"/>
    </source>
</evidence>
<comment type="cofactor">
    <cofactor evidence="17">
        <name>Mg(2+)</name>
        <dbReference type="ChEBI" id="CHEBI:18420"/>
    </cofactor>
</comment>
<feature type="domain" description="YjeF N-terminal" evidence="21">
    <location>
        <begin position="7"/>
        <end position="203"/>
    </location>
</feature>
<evidence type="ECO:0000256" key="7">
    <source>
        <dbReference type="ARBA" id="ARBA00022840"/>
    </source>
</evidence>
<evidence type="ECO:0000256" key="3">
    <source>
        <dbReference type="ARBA" id="ARBA00006001"/>
    </source>
</evidence>
<dbReference type="InterPro" id="IPR004443">
    <property type="entry name" value="YjeF_N_dom"/>
</dbReference>
<feature type="binding site" evidence="18">
    <location>
        <position position="56"/>
    </location>
    <ligand>
        <name>K(+)</name>
        <dbReference type="ChEBI" id="CHEBI:29103"/>
    </ligand>
</feature>
<evidence type="ECO:0000256" key="19">
    <source>
        <dbReference type="PIRNR" id="PIRNR017184"/>
    </source>
</evidence>
<dbReference type="InterPro" id="IPR036652">
    <property type="entry name" value="YjeF_N_dom_sf"/>
</dbReference>
<dbReference type="PROSITE" id="PS51383">
    <property type="entry name" value="YJEF_C_3"/>
    <property type="match status" value="1"/>
</dbReference>
<evidence type="ECO:0000256" key="17">
    <source>
        <dbReference type="HAMAP-Rule" id="MF_01965"/>
    </source>
</evidence>
<evidence type="ECO:0000313" key="23">
    <source>
        <dbReference type="Proteomes" id="UP000734218"/>
    </source>
</evidence>
<evidence type="ECO:0000259" key="20">
    <source>
        <dbReference type="PROSITE" id="PS51383"/>
    </source>
</evidence>
<feature type="binding site" evidence="18">
    <location>
        <position position="146"/>
    </location>
    <ligand>
        <name>(6S)-NADPHX</name>
        <dbReference type="ChEBI" id="CHEBI:64076"/>
    </ligand>
</feature>
<evidence type="ECO:0000256" key="5">
    <source>
        <dbReference type="ARBA" id="ARBA00022723"/>
    </source>
</evidence>
<evidence type="ECO:0000256" key="9">
    <source>
        <dbReference type="ARBA" id="ARBA00022958"/>
    </source>
</evidence>
<feature type="binding site" evidence="17">
    <location>
        <position position="405"/>
    </location>
    <ligand>
        <name>(6S)-NADPHX</name>
        <dbReference type="ChEBI" id="CHEBI:64076"/>
    </ligand>
</feature>